<accession>A0AAN8JLU9</accession>
<evidence type="ECO:0000256" key="2">
    <source>
        <dbReference type="SAM" id="Phobius"/>
    </source>
</evidence>
<dbReference type="EMBL" id="JAZGQO010000009">
    <property type="protein sequence ID" value="KAK6178029.1"/>
    <property type="molecule type" value="Genomic_DNA"/>
</dbReference>
<evidence type="ECO:0000313" key="5">
    <source>
        <dbReference type="Proteomes" id="UP001347796"/>
    </source>
</evidence>
<dbReference type="InterPro" id="IPR000504">
    <property type="entry name" value="RRM_dom"/>
</dbReference>
<dbReference type="InterPro" id="IPR050441">
    <property type="entry name" value="RBM"/>
</dbReference>
<dbReference type="SUPFAM" id="SSF54928">
    <property type="entry name" value="RNA-binding domain, RBD"/>
    <property type="match status" value="1"/>
</dbReference>
<dbReference type="Pfam" id="PF00076">
    <property type="entry name" value="RRM_1"/>
    <property type="match status" value="1"/>
</dbReference>
<sequence length="79" mass="9409">MSRYSRPPNTSLYIRNVPDNARAEELRSMFGKYGPITDVYIPTDYYTRRSRGFAYIQYPSYHLLIIIITTTYLHVFLYS</sequence>
<reference evidence="4 5" key="1">
    <citation type="submission" date="2024-01" db="EMBL/GenBank/DDBJ databases">
        <title>The genome of the rayed Mediterranean limpet Patella caerulea (Linnaeus, 1758).</title>
        <authorList>
            <person name="Anh-Thu Weber A."/>
            <person name="Halstead-Nussloch G."/>
        </authorList>
    </citation>
    <scope>NUCLEOTIDE SEQUENCE [LARGE SCALE GENOMIC DNA]</scope>
    <source>
        <strain evidence="4">AATW-2023a</strain>
        <tissue evidence="4">Whole specimen</tissue>
    </source>
</reference>
<dbReference type="InterPro" id="IPR035979">
    <property type="entry name" value="RBD_domain_sf"/>
</dbReference>
<gene>
    <name evidence="4" type="ORF">SNE40_012869</name>
</gene>
<dbReference type="AlphaFoldDB" id="A0AAN8JLU9"/>
<name>A0AAN8JLU9_PATCE</name>
<keyword evidence="2" id="KW-1133">Transmembrane helix</keyword>
<evidence type="ECO:0000259" key="3">
    <source>
        <dbReference type="PROSITE" id="PS50102"/>
    </source>
</evidence>
<evidence type="ECO:0000313" key="4">
    <source>
        <dbReference type="EMBL" id="KAK6178029.1"/>
    </source>
</evidence>
<feature type="transmembrane region" description="Helical" evidence="2">
    <location>
        <begin position="58"/>
        <end position="78"/>
    </location>
</feature>
<organism evidence="4 5">
    <name type="scientific">Patella caerulea</name>
    <name type="common">Rayed Mediterranean limpet</name>
    <dbReference type="NCBI Taxonomy" id="87958"/>
    <lineage>
        <taxon>Eukaryota</taxon>
        <taxon>Metazoa</taxon>
        <taxon>Spiralia</taxon>
        <taxon>Lophotrochozoa</taxon>
        <taxon>Mollusca</taxon>
        <taxon>Gastropoda</taxon>
        <taxon>Patellogastropoda</taxon>
        <taxon>Patelloidea</taxon>
        <taxon>Patellidae</taxon>
        <taxon>Patella</taxon>
    </lineage>
</organism>
<evidence type="ECO:0000256" key="1">
    <source>
        <dbReference type="PROSITE-ProRule" id="PRU00176"/>
    </source>
</evidence>
<protein>
    <recommendedName>
        <fullName evidence="3">RRM domain-containing protein</fullName>
    </recommendedName>
</protein>
<feature type="domain" description="RRM" evidence="3">
    <location>
        <begin position="10"/>
        <end position="60"/>
    </location>
</feature>
<dbReference type="PANTHER" id="PTHR48034">
    <property type="entry name" value="TRANSFORMER-2 SEX-DETERMINING PROTEIN-RELATED"/>
    <property type="match status" value="1"/>
</dbReference>
<keyword evidence="1" id="KW-0694">RNA-binding</keyword>
<dbReference type="GO" id="GO:0003723">
    <property type="term" value="F:RNA binding"/>
    <property type="evidence" value="ECO:0007669"/>
    <property type="project" value="UniProtKB-UniRule"/>
</dbReference>
<keyword evidence="2" id="KW-0472">Membrane</keyword>
<dbReference type="PROSITE" id="PS50102">
    <property type="entry name" value="RRM"/>
    <property type="match status" value="1"/>
</dbReference>
<dbReference type="InterPro" id="IPR012677">
    <property type="entry name" value="Nucleotide-bd_a/b_plait_sf"/>
</dbReference>
<keyword evidence="2" id="KW-0812">Transmembrane</keyword>
<dbReference type="SMART" id="SM00360">
    <property type="entry name" value="RRM"/>
    <property type="match status" value="1"/>
</dbReference>
<dbReference type="Proteomes" id="UP001347796">
    <property type="component" value="Unassembled WGS sequence"/>
</dbReference>
<comment type="caution">
    <text evidence="4">The sequence shown here is derived from an EMBL/GenBank/DDBJ whole genome shotgun (WGS) entry which is preliminary data.</text>
</comment>
<proteinExistence type="predicted"/>
<keyword evidence="5" id="KW-1185">Reference proteome</keyword>
<dbReference type="Gene3D" id="3.30.70.330">
    <property type="match status" value="1"/>
</dbReference>